<protein>
    <submittedName>
        <fullName evidence="1">Uncharacterized protein</fullName>
    </submittedName>
</protein>
<evidence type="ECO:0000313" key="1">
    <source>
        <dbReference type="EMBL" id="KAG8189523.1"/>
    </source>
</evidence>
<sequence length="269" mass="30610">MAIDVYNDSRLMTLSANSWPLRSLAKIHSDSQIATYREHGLDASFTPCASVFHYRNPNTYREMLDVVADTVMTPVLEELKAADCFSLQVDGSVDKYCIENIFITARYVTKSSGIKNVFLGESFSDKHGAEAHRSDLVYTDLEAMVSEVKHWRLCLKSVTTYYRTSAVRTGELKAISLETENKFLRFPTYFEVRFVEHLVHLASCCILGNLLAMQKHWNAVIESKHSNRIERATARGLAKVWISGGDKELLTALMIDVMRVIRNLQKDFQ</sequence>
<proteinExistence type="predicted"/>
<dbReference type="PANTHER" id="PTHR46880:SF5">
    <property type="entry name" value="DUF4371 DOMAIN-CONTAINING PROTEIN"/>
    <property type="match status" value="1"/>
</dbReference>
<dbReference type="PANTHER" id="PTHR46880">
    <property type="entry name" value="RAS-ASSOCIATING DOMAIN-CONTAINING PROTEIN"/>
    <property type="match status" value="1"/>
</dbReference>
<name>A0AAV6V0L0_9ARAC</name>
<accession>A0AAV6V0L0</accession>
<evidence type="ECO:0000313" key="2">
    <source>
        <dbReference type="Proteomes" id="UP000827092"/>
    </source>
</evidence>
<reference evidence="1 2" key="1">
    <citation type="journal article" date="2022" name="Nat. Ecol. Evol.">
        <title>A masculinizing supergene underlies an exaggerated male reproductive morph in a spider.</title>
        <authorList>
            <person name="Hendrickx F."/>
            <person name="De Corte Z."/>
            <person name="Sonet G."/>
            <person name="Van Belleghem S.M."/>
            <person name="Kostlbacher S."/>
            <person name="Vangestel C."/>
        </authorList>
    </citation>
    <scope>NUCLEOTIDE SEQUENCE [LARGE SCALE GENOMIC DNA]</scope>
    <source>
        <strain evidence="1">W744_W776</strain>
    </source>
</reference>
<organism evidence="1 2">
    <name type="scientific">Oedothorax gibbosus</name>
    <dbReference type="NCBI Taxonomy" id="931172"/>
    <lineage>
        <taxon>Eukaryota</taxon>
        <taxon>Metazoa</taxon>
        <taxon>Ecdysozoa</taxon>
        <taxon>Arthropoda</taxon>
        <taxon>Chelicerata</taxon>
        <taxon>Arachnida</taxon>
        <taxon>Araneae</taxon>
        <taxon>Araneomorphae</taxon>
        <taxon>Entelegynae</taxon>
        <taxon>Araneoidea</taxon>
        <taxon>Linyphiidae</taxon>
        <taxon>Erigoninae</taxon>
        <taxon>Oedothorax</taxon>
    </lineage>
</organism>
<gene>
    <name evidence="1" type="ORF">JTE90_008484</name>
</gene>
<dbReference type="AlphaFoldDB" id="A0AAV6V0L0"/>
<comment type="caution">
    <text evidence="1">The sequence shown here is derived from an EMBL/GenBank/DDBJ whole genome shotgun (WGS) entry which is preliminary data.</text>
</comment>
<keyword evidence="2" id="KW-1185">Reference proteome</keyword>
<dbReference type="Proteomes" id="UP000827092">
    <property type="component" value="Unassembled WGS sequence"/>
</dbReference>
<dbReference type="EMBL" id="JAFNEN010000213">
    <property type="protein sequence ID" value="KAG8189523.1"/>
    <property type="molecule type" value="Genomic_DNA"/>
</dbReference>